<dbReference type="AlphaFoldDB" id="A0AAD1ZNA6"/>
<reference evidence="2" key="1">
    <citation type="submission" date="2023-05" db="EMBL/GenBank/DDBJ databases">
        <authorList>
            <person name="Huff M."/>
        </authorList>
    </citation>
    <scope>NUCLEOTIDE SEQUENCE</scope>
</reference>
<sequence>MCRGFQHNERDRLRIKAFYIHLSVSCTRKILPDFLTLHYLPRINGSPLEINGSDIKPDSPGFVTLHRVLLEESKGVVYGSRERVKVCEGVRFEIYVGDVKVLKGTFGKDEGENWKMECKCCLTESDDIKVKDAEICVSVEGQAAVMREKVAMAVARRRSRSTCCQLEEIPEERERDFELESDGCCGCSDCIGDGSNKGGEMDVEMEAVAWALDVGIWVMCLGVGYFVSRASSKSLRRKRLI</sequence>
<keyword evidence="3" id="KW-1185">Reference proteome</keyword>
<gene>
    <name evidence="2" type="ORF">FPE_LOCUS20055</name>
</gene>
<dbReference type="Proteomes" id="UP000834106">
    <property type="component" value="Chromosome 12"/>
</dbReference>
<keyword evidence="1" id="KW-1133">Transmembrane helix</keyword>
<name>A0AAD1ZNA6_9LAMI</name>
<dbReference type="PANTHER" id="PTHR37244">
    <property type="entry name" value="NADP-SPECIFIC GLUTAMATE DEHYDROGENASE"/>
    <property type="match status" value="1"/>
</dbReference>
<protein>
    <submittedName>
        <fullName evidence="2">Uncharacterized protein</fullName>
    </submittedName>
</protein>
<organism evidence="2 3">
    <name type="scientific">Fraxinus pennsylvanica</name>
    <dbReference type="NCBI Taxonomy" id="56036"/>
    <lineage>
        <taxon>Eukaryota</taxon>
        <taxon>Viridiplantae</taxon>
        <taxon>Streptophyta</taxon>
        <taxon>Embryophyta</taxon>
        <taxon>Tracheophyta</taxon>
        <taxon>Spermatophyta</taxon>
        <taxon>Magnoliopsida</taxon>
        <taxon>eudicotyledons</taxon>
        <taxon>Gunneridae</taxon>
        <taxon>Pentapetalae</taxon>
        <taxon>asterids</taxon>
        <taxon>lamiids</taxon>
        <taxon>Lamiales</taxon>
        <taxon>Oleaceae</taxon>
        <taxon>Oleeae</taxon>
        <taxon>Fraxinus</taxon>
    </lineage>
</organism>
<evidence type="ECO:0000313" key="2">
    <source>
        <dbReference type="EMBL" id="CAI9772625.1"/>
    </source>
</evidence>
<feature type="transmembrane region" description="Helical" evidence="1">
    <location>
        <begin position="207"/>
        <end position="228"/>
    </location>
</feature>
<keyword evidence="1" id="KW-0472">Membrane</keyword>
<evidence type="ECO:0000256" key="1">
    <source>
        <dbReference type="SAM" id="Phobius"/>
    </source>
</evidence>
<dbReference type="PANTHER" id="PTHR37244:SF1">
    <property type="entry name" value="NADP-SPECIFIC GLUTAMATE DEHYDROGENASE"/>
    <property type="match status" value="1"/>
</dbReference>
<keyword evidence="1" id="KW-0812">Transmembrane</keyword>
<evidence type="ECO:0000313" key="3">
    <source>
        <dbReference type="Proteomes" id="UP000834106"/>
    </source>
</evidence>
<proteinExistence type="predicted"/>
<dbReference type="EMBL" id="OU503047">
    <property type="protein sequence ID" value="CAI9772625.1"/>
    <property type="molecule type" value="Genomic_DNA"/>
</dbReference>
<accession>A0AAD1ZNA6</accession>